<evidence type="ECO:0000313" key="3">
    <source>
        <dbReference type="Proteomes" id="UP000823775"/>
    </source>
</evidence>
<organism evidence="2 3">
    <name type="scientific">Datura stramonium</name>
    <name type="common">Jimsonweed</name>
    <name type="synonym">Common thornapple</name>
    <dbReference type="NCBI Taxonomy" id="4076"/>
    <lineage>
        <taxon>Eukaryota</taxon>
        <taxon>Viridiplantae</taxon>
        <taxon>Streptophyta</taxon>
        <taxon>Embryophyta</taxon>
        <taxon>Tracheophyta</taxon>
        <taxon>Spermatophyta</taxon>
        <taxon>Magnoliopsida</taxon>
        <taxon>eudicotyledons</taxon>
        <taxon>Gunneridae</taxon>
        <taxon>Pentapetalae</taxon>
        <taxon>asterids</taxon>
        <taxon>lamiids</taxon>
        <taxon>Solanales</taxon>
        <taxon>Solanaceae</taxon>
        <taxon>Solanoideae</taxon>
        <taxon>Datureae</taxon>
        <taxon>Datura</taxon>
    </lineage>
</organism>
<sequence>MDDYKDDGHINGVNDGRGDNASLEEIVRIWMDRRERNYPEQIGAKKELPDKNPVPRSFK</sequence>
<evidence type="ECO:0000256" key="1">
    <source>
        <dbReference type="SAM" id="MobiDB-lite"/>
    </source>
</evidence>
<proteinExistence type="predicted"/>
<comment type="caution">
    <text evidence="2">The sequence shown here is derived from an EMBL/GenBank/DDBJ whole genome shotgun (WGS) entry which is preliminary data.</text>
</comment>
<feature type="compositionally biased region" description="Basic and acidic residues" evidence="1">
    <location>
        <begin position="38"/>
        <end position="50"/>
    </location>
</feature>
<dbReference type="Proteomes" id="UP000823775">
    <property type="component" value="Unassembled WGS sequence"/>
</dbReference>
<gene>
    <name evidence="2" type="ORF">HAX54_045760</name>
</gene>
<evidence type="ECO:0000313" key="2">
    <source>
        <dbReference type="EMBL" id="MCE3049767.1"/>
    </source>
</evidence>
<reference evidence="2 3" key="1">
    <citation type="journal article" date="2021" name="BMC Genomics">
        <title>Datura genome reveals duplications of psychoactive alkaloid biosynthetic genes and high mutation rate following tissue culture.</title>
        <authorList>
            <person name="Rajewski A."/>
            <person name="Carter-House D."/>
            <person name="Stajich J."/>
            <person name="Litt A."/>
        </authorList>
    </citation>
    <scope>NUCLEOTIDE SEQUENCE [LARGE SCALE GENOMIC DNA]</scope>
    <source>
        <strain evidence="2">AR-01</strain>
    </source>
</reference>
<feature type="region of interest" description="Disordered" evidence="1">
    <location>
        <begin position="38"/>
        <end position="59"/>
    </location>
</feature>
<feature type="region of interest" description="Disordered" evidence="1">
    <location>
        <begin position="1"/>
        <end position="21"/>
    </location>
</feature>
<protein>
    <submittedName>
        <fullName evidence="2">Uncharacterized protein</fullName>
    </submittedName>
</protein>
<name>A0ABS8WI94_DATST</name>
<feature type="non-terminal residue" evidence="2">
    <location>
        <position position="59"/>
    </location>
</feature>
<keyword evidence="3" id="KW-1185">Reference proteome</keyword>
<accession>A0ABS8WI94</accession>
<dbReference type="EMBL" id="JACEIK010007130">
    <property type="protein sequence ID" value="MCE3049767.1"/>
    <property type="molecule type" value="Genomic_DNA"/>
</dbReference>